<reference evidence="2" key="1">
    <citation type="journal article" date="2022" name="Mol. Ecol. Resour.">
        <title>The genomes of chicory, endive, great burdock and yacon provide insights into Asteraceae palaeo-polyploidization history and plant inulin production.</title>
        <authorList>
            <person name="Fan W."/>
            <person name="Wang S."/>
            <person name="Wang H."/>
            <person name="Wang A."/>
            <person name="Jiang F."/>
            <person name="Liu H."/>
            <person name="Zhao H."/>
            <person name="Xu D."/>
            <person name="Zhang Y."/>
        </authorList>
    </citation>
    <scope>NUCLEOTIDE SEQUENCE [LARGE SCALE GENOMIC DNA]</scope>
    <source>
        <strain evidence="2">cv. Yunnan</strain>
    </source>
</reference>
<sequence length="686" mass="78849">MLLIQGSEHLRIPFEDIKESTKNFETLIGRGGYGPVYKGELTLSGKLTIVAVKRLKNDNLSGQGHKEFLTEIQLLSRYKHRNLVSLLGFCVKLNEKFLVYEYAEHGSLDNYLKQTTIESRFTWKDRIKICIDVARGLDHLHNHVAQNHRVIHRDIKSANILLDHNWKAMIADFGLSKIGRANESISYLITNPCGTYGYCDPAYLSTGILTKESDVYSFGVVLFEVLCWRLCFKNVKSLTSNLVIDPALDKYKNSNSMKEFLKIAYQCLLDDRRQRPSMSLVLQKLEKALKLLEIKEPPELLKPVETLQMRVSTNLLPEEACELQFADEDEIEKSEVKNLLTTNIEMDNQLPSDYKQFIYYSNTKMMKKPQRDVIFPTKEEAYSILSMGVLIKVSSKVNMWFWITEFNGKKCFLLPPTLLSYDKQLIKLKWTSSKESRVGNVLHLPSSETIGMHFKVPNGLFSTNTTYGCYLVYKMPQDFARETKVKMKLDDDDDDNVTYLSIYQSPGPDGIESSSSPMNKHKTVQLPIKRKDGWLEVNLGNKTDVQWMNMRYGEQFDHLWRRESIWRSWFLVCTSHNESHNVSENKADDNSFTLDPRYFSNITVLMCPVDDVALCPELVVQVAMAWEVPDTARGGEAIANGHGEGPQCETNSRTTPKEKYDIGICIFKFHELIEPLARTPLTKIWI</sequence>
<dbReference type="EMBL" id="CM042042">
    <property type="protein sequence ID" value="KAI3705621.1"/>
    <property type="molecule type" value="Genomic_DNA"/>
</dbReference>
<gene>
    <name evidence="1" type="ORF">L1987_75860</name>
</gene>
<protein>
    <submittedName>
        <fullName evidence="1">Uncharacterized protein</fullName>
    </submittedName>
</protein>
<keyword evidence="2" id="KW-1185">Reference proteome</keyword>
<accession>A0ACB9A6M1</accession>
<organism evidence="1 2">
    <name type="scientific">Smallanthus sonchifolius</name>
    <dbReference type="NCBI Taxonomy" id="185202"/>
    <lineage>
        <taxon>Eukaryota</taxon>
        <taxon>Viridiplantae</taxon>
        <taxon>Streptophyta</taxon>
        <taxon>Embryophyta</taxon>
        <taxon>Tracheophyta</taxon>
        <taxon>Spermatophyta</taxon>
        <taxon>Magnoliopsida</taxon>
        <taxon>eudicotyledons</taxon>
        <taxon>Gunneridae</taxon>
        <taxon>Pentapetalae</taxon>
        <taxon>asterids</taxon>
        <taxon>campanulids</taxon>
        <taxon>Asterales</taxon>
        <taxon>Asteraceae</taxon>
        <taxon>Asteroideae</taxon>
        <taxon>Heliantheae alliance</taxon>
        <taxon>Millerieae</taxon>
        <taxon>Smallanthus</taxon>
    </lineage>
</organism>
<reference evidence="1 2" key="2">
    <citation type="journal article" date="2022" name="Mol. Ecol. Resour.">
        <title>The genomes of chicory, endive, great burdock and yacon provide insights into Asteraceae paleo-polyploidization history and plant inulin production.</title>
        <authorList>
            <person name="Fan W."/>
            <person name="Wang S."/>
            <person name="Wang H."/>
            <person name="Wang A."/>
            <person name="Jiang F."/>
            <person name="Liu H."/>
            <person name="Zhao H."/>
            <person name="Xu D."/>
            <person name="Zhang Y."/>
        </authorList>
    </citation>
    <scope>NUCLEOTIDE SEQUENCE [LARGE SCALE GENOMIC DNA]</scope>
    <source>
        <strain evidence="2">cv. Yunnan</strain>
        <tissue evidence="1">Leaves</tissue>
    </source>
</reference>
<evidence type="ECO:0000313" key="1">
    <source>
        <dbReference type="EMBL" id="KAI3705621.1"/>
    </source>
</evidence>
<proteinExistence type="predicted"/>
<dbReference type="Proteomes" id="UP001056120">
    <property type="component" value="Linkage Group LG25"/>
</dbReference>
<name>A0ACB9A6M1_9ASTR</name>
<comment type="caution">
    <text evidence="1">The sequence shown here is derived from an EMBL/GenBank/DDBJ whole genome shotgun (WGS) entry which is preliminary data.</text>
</comment>
<evidence type="ECO:0000313" key="2">
    <source>
        <dbReference type="Proteomes" id="UP001056120"/>
    </source>
</evidence>